<evidence type="ECO:0000259" key="6">
    <source>
        <dbReference type="PROSITE" id="PS50893"/>
    </source>
</evidence>
<dbReference type="GO" id="GO:0016887">
    <property type="term" value="F:ATP hydrolysis activity"/>
    <property type="evidence" value="ECO:0007669"/>
    <property type="project" value="InterPro"/>
</dbReference>
<name>A0A516PZC1_9ACTN</name>
<feature type="domain" description="ABC transporter" evidence="6">
    <location>
        <begin position="15"/>
        <end position="263"/>
    </location>
</feature>
<dbReference type="Gene3D" id="3.40.50.300">
    <property type="entry name" value="P-loop containing nucleotide triphosphate hydrolases"/>
    <property type="match status" value="1"/>
</dbReference>
<evidence type="ECO:0000313" key="8">
    <source>
        <dbReference type="Proteomes" id="UP000319263"/>
    </source>
</evidence>
<accession>A0A516PZC1</accession>
<organism evidence="7 8">
    <name type="scientific">Microlunatus elymi</name>
    <dbReference type="NCBI Taxonomy" id="2596828"/>
    <lineage>
        <taxon>Bacteria</taxon>
        <taxon>Bacillati</taxon>
        <taxon>Actinomycetota</taxon>
        <taxon>Actinomycetes</taxon>
        <taxon>Propionibacteriales</taxon>
        <taxon>Propionibacteriaceae</taxon>
        <taxon>Microlunatus</taxon>
    </lineage>
</organism>
<dbReference type="GO" id="GO:0055085">
    <property type="term" value="P:transmembrane transport"/>
    <property type="evidence" value="ECO:0007669"/>
    <property type="project" value="UniProtKB-ARBA"/>
</dbReference>
<keyword evidence="2" id="KW-0813">Transport</keyword>
<keyword evidence="8" id="KW-1185">Reference proteome</keyword>
<evidence type="ECO:0000256" key="5">
    <source>
        <dbReference type="SAM" id="MobiDB-lite"/>
    </source>
</evidence>
<dbReference type="KEGG" id="mik:FOE78_11960"/>
<dbReference type="RefSeq" id="WP_143986486.1">
    <property type="nucleotide sequence ID" value="NZ_CP041692.1"/>
</dbReference>
<dbReference type="Pfam" id="PF08352">
    <property type="entry name" value="oligo_HPY"/>
    <property type="match status" value="1"/>
</dbReference>
<dbReference type="SMART" id="SM00382">
    <property type="entry name" value="AAA"/>
    <property type="match status" value="1"/>
</dbReference>
<dbReference type="InterPro" id="IPR003439">
    <property type="entry name" value="ABC_transporter-like_ATP-bd"/>
</dbReference>
<dbReference type="Proteomes" id="UP000319263">
    <property type="component" value="Chromosome"/>
</dbReference>
<dbReference type="GO" id="GO:0005524">
    <property type="term" value="F:ATP binding"/>
    <property type="evidence" value="ECO:0007669"/>
    <property type="project" value="UniProtKB-KW"/>
</dbReference>
<evidence type="ECO:0000256" key="2">
    <source>
        <dbReference type="ARBA" id="ARBA00022448"/>
    </source>
</evidence>
<dbReference type="GO" id="GO:0015833">
    <property type="term" value="P:peptide transport"/>
    <property type="evidence" value="ECO:0007669"/>
    <property type="project" value="InterPro"/>
</dbReference>
<protein>
    <submittedName>
        <fullName evidence="7">ABC transporter ATP-binding protein</fullName>
    </submittedName>
</protein>
<feature type="region of interest" description="Disordered" evidence="5">
    <location>
        <begin position="344"/>
        <end position="363"/>
    </location>
</feature>
<dbReference type="EMBL" id="CP041692">
    <property type="protein sequence ID" value="QDP96523.1"/>
    <property type="molecule type" value="Genomic_DNA"/>
</dbReference>
<keyword evidence="4 7" id="KW-0067">ATP-binding</keyword>
<gene>
    <name evidence="7" type="ORF">FOE78_11960</name>
</gene>
<dbReference type="Pfam" id="PF00005">
    <property type="entry name" value="ABC_tran"/>
    <property type="match status" value="1"/>
</dbReference>
<comment type="similarity">
    <text evidence="1">Belongs to the ABC transporter superfamily.</text>
</comment>
<dbReference type="AlphaFoldDB" id="A0A516PZC1"/>
<dbReference type="PROSITE" id="PS00211">
    <property type="entry name" value="ABC_TRANSPORTER_1"/>
    <property type="match status" value="1"/>
</dbReference>
<dbReference type="InterPro" id="IPR003593">
    <property type="entry name" value="AAA+_ATPase"/>
</dbReference>
<dbReference type="InterPro" id="IPR027417">
    <property type="entry name" value="P-loop_NTPase"/>
</dbReference>
<dbReference type="NCBIfam" id="TIGR01727">
    <property type="entry name" value="oligo_HPY"/>
    <property type="match status" value="1"/>
</dbReference>
<sequence length="363" mass="39520">MSEAEASQKSGQPLMQLDNVSQIFHTRKGDRPAVRDVNLTVNAGEVLCLVGESGCGKTTSARMAAGLNKPSNGRVSYQGKDIWELDKAEFASYRTSVQYVHQDPYASLNPIRSVFKTLAAPLRRHGLVKNAREAWDRSAELLRRVDLTPPESYLNKFPHQMSGGQRQRVAVARALALDPKLIIADESTSMLDVSIRVGMLNMLGRLRDDLGVGFLFITHDLAIAKYFGWHGRTAVMYLGRVVEYGPTPDVINNPKHPYTKALLNAVPEPDPDLAAKKLPGGGLRSADIPSLAALPNGCTFHPRCPLFEEGLCDVTGPELTLIEPRREVACHVVARDALERDLGSGGIVRADPPKPTASLSGAE</sequence>
<dbReference type="PANTHER" id="PTHR43776">
    <property type="entry name" value="TRANSPORT ATP-BINDING PROTEIN"/>
    <property type="match status" value="1"/>
</dbReference>
<evidence type="ECO:0000256" key="1">
    <source>
        <dbReference type="ARBA" id="ARBA00005417"/>
    </source>
</evidence>
<evidence type="ECO:0000256" key="4">
    <source>
        <dbReference type="ARBA" id="ARBA00022840"/>
    </source>
</evidence>
<evidence type="ECO:0000313" key="7">
    <source>
        <dbReference type="EMBL" id="QDP96523.1"/>
    </source>
</evidence>
<reference evidence="7 8" key="1">
    <citation type="submission" date="2019-07" db="EMBL/GenBank/DDBJ databases">
        <title>Microlunatus dokdonensis sp. nov. isolated from the rhizospheric soil of the wild plant Elymus tsukushiensis.</title>
        <authorList>
            <person name="Ghim S.-Y."/>
            <person name="Hwang Y.-J."/>
            <person name="Son J.-S."/>
            <person name="Shin J.-H."/>
        </authorList>
    </citation>
    <scope>NUCLEOTIDE SEQUENCE [LARGE SCALE GENOMIC DNA]</scope>
    <source>
        <strain evidence="7 8">KUDC0627</strain>
    </source>
</reference>
<dbReference type="CDD" id="cd03257">
    <property type="entry name" value="ABC_NikE_OppD_transporters"/>
    <property type="match status" value="1"/>
</dbReference>
<dbReference type="OrthoDB" id="5357528at2"/>
<dbReference type="PROSITE" id="PS50893">
    <property type="entry name" value="ABC_TRANSPORTER_2"/>
    <property type="match status" value="1"/>
</dbReference>
<dbReference type="FunFam" id="3.40.50.300:FF:000016">
    <property type="entry name" value="Oligopeptide ABC transporter ATP-binding component"/>
    <property type="match status" value="1"/>
</dbReference>
<dbReference type="SUPFAM" id="SSF52540">
    <property type="entry name" value="P-loop containing nucleoside triphosphate hydrolases"/>
    <property type="match status" value="1"/>
</dbReference>
<keyword evidence="3" id="KW-0547">Nucleotide-binding</keyword>
<dbReference type="InterPro" id="IPR017871">
    <property type="entry name" value="ABC_transporter-like_CS"/>
</dbReference>
<proteinExistence type="inferred from homology"/>
<evidence type="ECO:0000256" key="3">
    <source>
        <dbReference type="ARBA" id="ARBA00022741"/>
    </source>
</evidence>
<dbReference type="InterPro" id="IPR013563">
    <property type="entry name" value="Oligopep_ABC_C"/>
</dbReference>
<dbReference type="InterPro" id="IPR050319">
    <property type="entry name" value="ABC_transp_ATP-bind"/>
</dbReference>